<organism evidence="3 4">
    <name type="scientific">Chironomus riparius</name>
    <dbReference type="NCBI Taxonomy" id="315576"/>
    <lineage>
        <taxon>Eukaryota</taxon>
        <taxon>Metazoa</taxon>
        <taxon>Ecdysozoa</taxon>
        <taxon>Arthropoda</taxon>
        <taxon>Hexapoda</taxon>
        <taxon>Insecta</taxon>
        <taxon>Pterygota</taxon>
        <taxon>Neoptera</taxon>
        <taxon>Endopterygota</taxon>
        <taxon>Diptera</taxon>
        <taxon>Nematocera</taxon>
        <taxon>Chironomoidea</taxon>
        <taxon>Chironomidae</taxon>
        <taxon>Chironominae</taxon>
        <taxon>Chironomus</taxon>
    </lineage>
</organism>
<sequence>MKRFFYLTESFQEPADYTVTPNELLKFDTQHPELNSQEFWYNISNYQAPDDYLPTYSSIRQNEHGLFILASNDFASCVAGGVLAGDYNFNNFVTSDFKSAKFTAVHKNNLLDLCYLNDITFVATTASNSMEMYSTKAPVTLEKENHQEIFCFIKISSKITEGRVTCLSQFKRKNRLITGTSKGHFECYEYDSKELFLSFSLPYGHSMEITGISTHPSIDLNWASTSHDKSCLLWDRRQVYPTISLIDNHHDQLTDVKWLKDEIIILSDAAGNLMVFDTRNDQIPMTKINVLDRKINSLNFHKSNKIFGVISDSCNAYIYKIDEKNELKLIHEHNADPNVLNSLCFDVKKPNTCYVVGDGKYAKEITFTQDNE</sequence>
<protein>
    <submittedName>
        <fullName evidence="3">Uncharacterized protein</fullName>
    </submittedName>
</protein>
<reference evidence="3" key="2">
    <citation type="submission" date="2022-10" db="EMBL/GenBank/DDBJ databases">
        <authorList>
            <consortium name="ENA_rothamsted_submissions"/>
            <consortium name="culmorum"/>
            <person name="King R."/>
        </authorList>
    </citation>
    <scope>NUCLEOTIDE SEQUENCE</scope>
</reference>
<dbReference type="PANTHER" id="PTHR46853">
    <property type="entry name" value="METHYLOSOME PROTEIN 50"/>
    <property type="match status" value="1"/>
</dbReference>
<comment type="subcellular location">
    <subcellularLocation>
        <location evidence="1">Cytoplasm</location>
    </subcellularLocation>
</comment>
<reference evidence="3" key="1">
    <citation type="submission" date="2022-01" db="EMBL/GenBank/DDBJ databases">
        <authorList>
            <person name="King R."/>
        </authorList>
    </citation>
    <scope>NUCLEOTIDE SEQUENCE</scope>
</reference>
<dbReference type="SMART" id="SM00320">
    <property type="entry name" value="WD40"/>
    <property type="match status" value="3"/>
</dbReference>
<accession>A0A9N9RZW2</accession>
<evidence type="ECO:0000313" key="4">
    <source>
        <dbReference type="Proteomes" id="UP001153620"/>
    </source>
</evidence>
<dbReference type="InterPro" id="IPR036322">
    <property type="entry name" value="WD40_repeat_dom_sf"/>
</dbReference>
<dbReference type="AlphaFoldDB" id="A0A9N9RZW2"/>
<dbReference type="Gene3D" id="2.130.10.10">
    <property type="entry name" value="YVTN repeat-like/Quinoprotein amine dehydrogenase"/>
    <property type="match status" value="1"/>
</dbReference>
<dbReference type="PANTHER" id="PTHR46853:SF1">
    <property type="entry name" value="METHYLOSOME PROTEIN 50"/>
    <property type="match status" value="1"/>
</dbReference>
<dbReference type="Proteomes" id="UP001153620">
    <property type="component" value="Chromosome 2"/>
</dbReference>
<gene>
    <name evidence="3" type="ORF">CHIRRI_LOCUS9078</name>
</gene>
<dbReference type="GO" id="GO:0034709">
    <property type="term" value="C:methylosome"/>
    <property type="evidence" value="ECO:0007669"/>
    <property type="project" value="TreeGrafter"/>
</dbReference>
<dbReference type="OrthoDB" id="10260946at2759"/>
<evidence type="ECO:0000256" key="1">
    <source>
        <dbReference type="ARBA" id="ARBA00004496"/>
    </source>
</evidence>
<dbReference type="EMBL" id="OU895878">
    <property type="protein sequence ID" value="CAG9806217.1"/>
    <property type="molecule type" value="Genomic_DNA"/>
</dbReference>
<dbReference type="InterPro" id="IPR015943">
    <property type="entry name" value="WD40/YVTN_repeat-like_dom_sf"/>
</dbReference>
<dbReference type="GO" id="GO:0007309">
    <property type="term" value="P:oocyte axis specification"/>
    <property type="evidence" value="ECO:0007669"/>
    <property type="project" value="TreeGrafter"/>
</dbReference>
<dbReference type="InterPro" id="IPR052139">
    <property type="entry name" value="Methylosome_Comp_WDR77"/>
</dbReference>
<dbReference type="SUPFAM" id="SSF50978">
    <property type="entry name" value="WD40 repeat-like"/>
    <property type="match status" value="1"/>
</dbReference>
<keyword evidence="4" id="KW-1185">Reference proteome</keyword>
<name>A0A9N9RZW2_9DIPT</name>
<keyword evidence="2" id="KW-0963">Cytoplasm</keyword>
<evidence type="ECO:0000256" key="2">
    <source>
        <dbReference type="ARBA" id="ARBA00022490"/>
    </source>
</evidence>
<evidence type="ECO:0000313" key="3">
    <source>
        <dbReference type="EMBL" id="CAG9806217.1"/>
    </source>
</evidence>
<dbReference type="InterPro" id="IPR001680">
    <property type="entry name" value="WD40_rpt"/>
</dbReference>
<proteinExistence type="predicted"/>